<evidence type="ECO:0008006" key="3">
    <source>
        <dbReference type="Google" id="ProtNLM"/>
    </source>
</evidence>
<comment type="caution">
    <text evidence="1">The sequence shown here is derived from an EMBL/GenBank/DDBJ whole genome shotgun (WGS) entry which is preliminary data.</text>
</comment>
<dbReference type="Proteomes" id="UP000321580">
    <property type="component" value="Unassembled WGS sequence"/>
</dbReference>
<dbReference type="AlphaFoldDB" id="A0A5C6S7D9"/>
<protein>
    <recommendedName>
        <fullName evidence="3">Circularly permuted type 2 ATP-grasp protein</fullName>
    </recommendedName>
</protein>
<evidence type="ECO:0000313" key="1">
    <source>
        <dbReference type="EMBL" id="TXB70257.1"/>
    </source>
</evidence>
<dbReference type="EMBL" id="VOOR01000001">
    <property type="protein sequence ID" value="TXB70257.1"/>
    <property type="molecule type" value="Genomic_DNA"/>
</dbReference>
<organism evidence="1 2">
    <name type="scientific">Phaeodactylibacter luteus</name>
    <dbReference type="NCBI Taxonomy" id="1564516"/>
    <lineage>
        <taxon>Bacteria</taxon>
        <taxon>Pseudomonadati</taxon>
        <taxon>Bacteroidota</taxon>
        <taxon>Saprospiria</taxon>
        <taxon>Saprospirales</taxon>
        <taxon>Haliscomenobacteraceae</taxon>
        <taxon>Phaeodactylibacter</taxon>
    </lineage>
</organism>
<evidence type="ECO:0000313" key="2">
    <source>
        <dbReference type="Proteomes" id="UP000321580"/>
    </source>
</evidence>
<dbReference type="OrthoDB" id="5287860at2"/>
<proteinExistence type="predicted"/>
<gene>
    <name evidence="1" type="ORF">FRY97_00710</name>
</gene>
<name>A0A5C6S7D9_9BACT</name>
<reference evidence="1 2" key="1">
    <citation type="submission" date="2019-08" db="EMBL/GenBank/DDBJ databases">
        <title>Genome of Phaeodactylibacter luteus.</title>
        <authorList>
            <person name="Bowman J.P."/>
        </authorList>
    </citation>
    <scope>NUCLEOTIDE SEQUENCE [LARGE SCALE GENOMIC DNA]</scope>
    <source>
        <strain evidence="1 2">KCTC 42180</strain>
    </source>
</reference>
<keyword evidence="2" id="KW-1185">Reference proteome</keyword>
<dbReference type="SUPFAM" id="SSF56059">
    <property type="entry name" value="Glutathione synthetase ATP-binding domain-like"/>
    <property type="match status" value="1"/>
</dbReference>
<sequence>MQPMKSKLIRPGQFEPADHWYAKALNATIHPMISFFLHLDQERIIKRYCHLHPIVKPDVLRQLLKYKPKYFVWAGADLMHVTNEKGKRQMVIIENNSCPSGQKSMPLLDDNQEQGGYKLLMERTILPLSKARRGGLKGELAVIYDKNPMEASGYAKAMADAFQEPVHYVSFYQDDPSPAVRIKDGMLYVLGEDQEWHAIRTAFRYLTQSPWTRLPIMSKTQIFNPIVACLAGGRNKMLASKAYNFFNAELEGSGLEILTPETIWDVSLEEVPLWVNRMGGQAVVKNPYSNAGQGVYTIVNEEELKAFMTNDFHYRRFIVQSLIGNYNWSSTGSKGKLYHIGTVPSSKGNTYVADIRMMVSYTAQGIRPLSIYARRAAKPLADHIEDGTSSWDMLGTNLSIKESDNNWGSDTNRLMLMDRRDFNKLGIGLDDLVDAYIQTVTSMVAIDKLAIQLFNSKNKFRTRLFRSLDDDKALLDEILLQ</sequence>
<accession>A0A5C6S7D9</accession>